<sequence length="258" mass="29818">MLVHPPVPPTRHKVAVDLDNQTTEHLSHEYSQFEKSSYDFKQVTFTTNARSPRAPNHLPTGCESAKSKTDYAQKLQILPRGFCFPRRVTATTGCRHFEVPLRTPDRRQPGLYEKTTMRHHKMFRRSKTRLRVLLPPLLLLRRPPAPHRFSTYPARMYETPRMHETSTSHPADHRHRQQWPNEFRIFFNVIAGCHQGGAHVHDPHGPPAAHCRSYSPIVLACHRRTIRHRQLDAAATNVRVGYCRTSQKLSHELSITTA</sequence>
<comment type="caution">
    <text evidence="1">The sequence shown here is derived from an EMBL/GenBank/DDBJ whole genome shotgun (WGS) entry which is preliminary data.</text>
</comment>
<gene>
    <name evidence="1" type="ORF">HPB51_006992</name>
</gene>
<dbReference type="Proteomes" id="UP000821866">
    <property type="component" value="Chromosome 8"/>
</dbReference>
<protein>
    <submittedName>
        <fullName evidence="1">Uncharacterized protein</fullName>
    </submittedName>
</protein>
<dbReference type="EMBL" id="JABSTU010000010">
    <property type="protein sequence ID" value="KAH8018460.1"/>
    <property type="molecule type" value="Genomic_DNA"/>
</dbReference>
<evidence type="ECO:0000313" key="2">
    <source>
        <dbReference type="Proteomes" id="UP000821866"/>
    </source>
</evidence>
<accession>A0A9J6D8P4</accession>
<reference evidence="1" key="1">
    <citation type="journal article" date="2020" name="Cell">
        <title>Large-Scale Comparative Analyses of Tick Genomes Elucidate Their Genetic Diversity and Vector Capacities.</title>
        <authorList>
            <consortium name="Tick Genome and Microbiome Consortium (TIGMIC)"/>
            <person name="Jia N."/>
            <person name="Wang J."/>
            <person name="Shi W."/>
            <person name="Du L."/>
            <person name="Sun Y."/>
            <person name="Zhan W."/>
            <person name="Jiang J.F."/>
            <person name="Wang Q."/>
            <person name="Zhang B."/>
            <person name="Ji P."/>
            <person name="Bell-Sakyi L."/>
            <person name="Cui X.M."/>
            <person name="Yuan T.T."/>
            <person name="Jiang B.G."/>
            <person name="Yang W.F."/>
            <person name="Lam T.T."/>
            <person name="Chang Q.C."/>
            <person name="Ding S.J."/>
            <person name="Wang X.J."/>
            <person name="Zhu J.G."/>
            <person name="Ruan X.D."/>
            <person name="Zhao L."/>
            <person name="Wei J.T."/>
            <person name="Ye R.Z."/>
            <person name="Que T.C."/>
            <person name="Du C.H."/>
            <person name="Zhou Y.H."/>
            <person name="Cheng J.X."/>
            <person name="Dai P.F."/>
            <person name="Guo W.B."/>
            <person name="Han X.H."/>
            <person name="Huang E.J."/>
            <person name="Li L.F."/>
            <person name="Wei W."/>
            <person name="Gao Y.C."/>
            <person name="Liu J.Z."/>
            <person name="Shao H.Z."/>
            <person name="Wang X."/>
            <person name="Wang C.C."/>
            <person name="Yang T.C."/>
            <person name="Huo Q.B."/>
            <person name="Li W."/>
            <person name="Chen H.Y."/>
            <person name="Chen S.E."/>
            <person name="Zhou L.G."/>
            <person name="Ni X.B."/>
            <person name="Tian J.H."/>
            <person name="Sheng Y."/>
            <person name="Liu T."/>
            <person name="Pan Y.S."/>
            <person name="Xia L.Y."/>
            <person name="Li J."/>
            <person name="Zhao F."/>
            <person name="Cao W.C."/>
        </authorList>
    </citation>
    <scope>NUCLEOTIDE SEQUENCE</scope>
    <source>
        <strain evidence="1">Rmic-2018</strain>
    </source>
</reference>
<dbReference type="AlphaFoldDB" id="A0A9J6D8P4"/>
<reference evidence="1" key="2">
    <citation type="submission" date="2021-09" db="EMBL/GenBank/DDBJ databases">
        <authorList>
            <person name="Jia N."/>
            <person name="Wang J."/>
            <person name="Shi W."/>
            <person name="Du L."/>
            <person name="Sun Y."/>
            <person name="Zhan W."/>
            <person name="Jiang J."/>
            <person name="Wang Q."/>
            <person name="Zhang B."/>
            <person name="Ji P."/>
            <person name="Sakyi L.B."/>
            <person name="Cui X."/>
            <person name="Yuan T."/>
            <person name="Jiang B."/>
            <person name="Yang W."/>
            <person name="Lam T.T.-Y."/>
            <person name="Chang Q."/>
            <person name="Ding S."/>
            <person name="Wang X."/>
            <person name="Zhu J."/>
            <person name="Ruan X."/>
            <person name="Zhao L."/>
            <person name="Wei J."/>
            <person name="Que T."/>
            <person name="Du C."/>
            <person name="Cheng J."/>
            <person name="Dai P."/>
            <person name="Han X."/>
            <person name="Huang E."/>
            <person name="Gao Y."/>
            <person name="Liu J."/>
            <person name="Shao H."/>
            <person name="Ye R."/>
            <person name="Li L."/>
            <person name="Wei W."/>
            <person name="Wang X."/>
            <person name="Wang C."/>
            <person name="Huo Q."/>
            <person name="Li W."/>
            <person name="Guo W."/>
            <person name="Chen H."/>
            <person name="Chen S."/>
            <person name="Zhou L."/>
            <person name="Zhou L."/>
            <person name="Ni X."/>
            <person name="Tian J."/>
            <person name="Zhou Y."/>
            <person name="Sheng Y."/>
            <person name="Liu T."/>
            <person name="Pan Y."/>
            <person name="Xia L."/>
            <person name="Li J."/>
            <person name="Zhao F."/>
            <person name="Cao W."/>
        </authorList>
    </citation>
    <scope>NUCLEOTIDE SEQUENCE</scope>
    <source>
        <strain evidence="1">Rmic-2018</strain>
        <tissue evidence="1">Larvae</tissue>
    </source>
</reference>
<organism evidence="1 2">
    <name type="scientific">Rhipicephalus microplus</name>
    <name type="common">Cattle tick</name>
    <name type="synonym">Boophilus microplus</name>
    <dbReference type="NCBI Taxonomy" id="6941"/>
    <lineage>
        <taxon>Eukaryota</taxon>
        <taxon>Metazoa</taxon>
        <taxon>Ecdysozoa</taxon>
        <taxon>Arthropoda</taxon>
        <taxon>Chelicerata</taxon>
        <taxon>Arachnida</taxon>
        <taxon>Acari</taxon>
        <taxon>Parasitiformes</taxon>
        <taxon>Ixodida</taxon>
        <taxon>Ixodoidea</taxon>
        <taxon>Ixodidae</taxon>
        <taxon>Rhipicephalinae</taxon>
        <taxon>Rhipicephalus</taxon>
        <taxon>Boophilus</taxon>
    </lineage>
</organism>
<proteinExistence type="predicted"/>
<name>A0A9J6D8P4_RHIMP</name>
<keyword evidence="2" id="KW-1185">Reference proteome</keyword>
<evidence type="ECO:0000313" key="1">
    <source>
        <dbReference type="EMBL" id="KAH8018460.1"/>
    </source>
</evidence>